<evidence type="ECO:0000313" key="1">
    <source>
        <dbReference type="EMBL" id="MCI07769.1"/>
    </source>
</evidence>
<proteinExistence type="predicted"/>
<reference evidence="1 2" key="1">
    <citation type="journal article" date="2018" name="Front. Plant Sci.">
        <title>Red Clover (Trifolium pratense) and Zigzag Clover (T. medium) - A Picture of Genomic Similarities and Differences.</title>
        <authorList>
            <person name="Dluhosova J."/>
            <person name="Istvanek J."/>
            <person name="Nedelnik J."/>
            <person name="Repkova J."/>
        </authorList>
    </citation>
    <scope>NUCLEOTIDE SEQUENCE [LARGE SCALE GENOMIC DNA]</scope>
    <source>
        <strain evidence="2">cv. 10/8</strain>
        <tissue evidence="1">Leaf</tissue>
    </source>
</reference>
<organism evidence="1 2">
    <name type="scientific">Trifolium medium</name>
    <dbReference type="NCBI Taxonomy" id="97028"/>
    <lineage>
        <taxon>Eukaryota</taxon>
        <taxon>Viridiplantae</taxon>
        <taxon>Streptophyta</taxon>
        <taxon>Embryophyta</taxon>
        <taxon>Tracheophyta</taxon>
        <taxon>Spermatophyta</taxon>
        <taxon>Magnoliopsida</taxon>
        <taxon>eudicotyledons</taxon>
        <taxon>Gunneridae</taxon>
        <taxon>Pentapetalae</taxon>
        <taxon>rosids</taxon>
        <taxon>fabids</taxon>
        <taxon>Fabales</taxon>
        <taxon>Fabaceae</taxon>
        <taxon>Papilionoideae</taxon>
        <taxon>50 kb inversion clade</taxon>
        <taxon>NPAAA clade</taxon>
        <taxon>Hologalegina</taxon>
        <taxon>IRL clade</taxon>
        <taxon>Trifolieae</taxon>
        <taxon>Trifolium</taxon>
    </lineage>
</organism>
<accession>A0A392P8G9</accession>
<dbReference type="EMBL" id="LXQA010066599">
    <property type="protein sequence ID" value="MCI07769.1"/>
    <property type="molecule type" value="Genomic_DNA"/>
</dbReference>
<feature type="non-terminal residue" evidence="1">
    <location>
        <position position="1"/>
    </location>
</feature>
<evidence type="ECO:0000313" key="2">
    <source>
        <dbReference type="Proteomes" id="UP000265520"/>
    </source>
</evidence>
<comment type="caution">
    <text evidence="1">The sequence shown here is derived from an EMBL/GenBank/DDBJ whole genome shotgun (WGS) entry which is preliminary data.</text>
</comment>
<keyword evidence="2" id="KW-1185">Reference proteome</keyword>
<dbReference type="Proteomes" id="UP000265520">
    <property type="component" value="Unassembled WGS sequence"/>
</dbReference>
<protein>
    <submittedName>
        <fullName evidence="1">NBS resistance protein</fullName>
    </submittedName>
</protein>
<sequence length="107" mass="12481">YNELGIELRTYNVLPKPLTTIPNLVAYAVRGLFTKLPPLVRAVLMSRPFWSGLVSILVWITCRHFKKRSPDLVTRYIRRGKWLVDCAQKLITYKKANEAHSRRQLQS</sequence>
<dbReference type="AlphaFoldDB" id="A0A392P8G9"/>
<name>A0A392P8G9_9FABA</name>